<reference evidence="3 4" key="1">
    <citation type="submission" date="2017-09" db="EMBL/GenBank/DDBJ databases">
        <title>The Catabolism of 3,6-Dichlorosalicylic acid is Initiated by the Cytochrome P450 Monooxygenase DsmABC in Rhizorhabdus dicambivorans Ndbn-20.</title>
        <authorList>
            <person name="Na L."/>
        </authorList>
    </citation>
    <scope>NUCLEOTIDE SEQUENCE [LARGE SCALE GENOMIC DNA]</scope>
    <source>
        <strain evidence="3 4">Ndbn-20m</strain>
    </source>
</reference>
<organism evidence="3 4">
    <name type="scientific">Rhizorhabdus dicambivorans</name>
    <dbReference type="NCBI Taxonomy" id="1850238"/>
    <lineage>
        <taxon>Bacteria</taxon>
        <taxon>Pseudomonadati</taxon>
        <taxon>Pseudomonadota</taxon>
        <taxon>Alphaproteobacteria</taxon>
        <taxon>Sphingomonadales</taxon>
        <taxon>Sphingomonadaceae</taxon>
        <taxon>Rhizorhabdus</taxon>
    </lineage>
</organism>
<dbReference type="KEGG" id="rdi:CMV14_07760"/>
<sequence length="265" mass="27757">MGSFSLGTVWEETASLLRRERALLIPVALALFGPAQVMIELGMPRDMPGNPAEQAMQGKALLVLPAMLLVFLGNLAITRLALVPGISVAEALSDGLRRLPRTLGAMLLLGVALAAIAILIAIAATLGILVFGGDPRSPAVSAQLVTLIMIPAFVLLVRMMLLVPAVAMEEGGVIDALRRGWALGRGNALRLTGMLLIVLILTAIVQLIETFVVGSMIQLLALATGDGELAKLLHMVINAAIDSLLSLGFTVYVALVYRAVARDGG</sequence>
<keyword evidence="1" id="KW-1133">Transmembrane helix</keyword>
<dbReference type="RefSeq" id="WP_066966482.1">
    <property type="nucleotide sequence ID" value="NZ_CP023449.1"/>
</dbReference>
<feature type="transmembrane region" description="Helical" evidence="1">
    <location>
        <begin position="144"/>
        <end position="167"/>
    </location>
</feature>
<dbReference type="EMBL" id="NWUF01000021">
    <property type="protein sequence ID" value="PCE40930.1"/>
    <property type="molecule type" value="Genomic_DNA"/>
</dbReference>
<feature type="transmembrane region" description="Helical" evidence="1">
    <location>
        <begin position="188"/>
        <end position="212"/>
    </location>
</feature>
<gene>
    <name evidence="3" type="ORF">COO09_18030</name>
</gene>
<accession>A0A2A4FT76</accession>
<feature type="transmembrane region" description="Helical" evidence="1">
    <location>
        <begin position="21"/>
        <end position="39"/>
    </location>
</feature>
<keyword evidence="1" id="KW-0472">Membrane</keyword>
<dbReference type="OrthoDB" id="7193287at2"/>
<proteinExistence type="predicted"/>
<dbReference type="Pfam" id="PF25231">
    <property type="entry name" value="DUF7847"/>
    <property type="match status" value="1"/>
</dbReference>
<dbReference type="AlphaFoldDB" id="A0A2A4FT76"/>
<dbReference type="Proteomes" id="UP000218934">
    <property type="component" value="Unassembled WGS sequence"/>
</dbReference>
<evidence type="ECO:0000313" key="3">
    <source>
        <dbReference type="EMBL" id="PCE40930.1"/>
    </source>
</evidence>
<evidence type="ECO:0000313" key="4">
    <source>
        <dbReference type="Proteomes" id="UP000218934"/>
    </source>
</evidence>
<name>A0A2A4FT76_9SPHN</name>
<feature type="transmembrane region" description="Helical" evidence="1">
    <location>
        <begin position="59"/>
        <end position="82"/>
    </location>
</feature>
<keyword evidence="1" id="KW-0812">Transmembrane</keyword>
<feature type="transmembrane region" description="Helical" evidence="1">
    <location>
        <begin position="103"/>
        <end position="132"/>
    </location>
</feature>
<evidence type="ECO:0000259" key="2">
    <source>
        <dbReference type="Pfam" id="PF25231"/>
    </source>
</evidence>
<dbReference type="InterPro" id="IPR057169">
    <property type="entry name" value="DUF7847"/>
</dbReference>
<protein>
    <recommendedName>
        <fullName evidence="2">DUF7847 domain-containing protein</fullName>
    </recommendedName>
</protein>
<keyword evidence="4" id="KW-1185">Reference proteome</keyword>
<comment type="caution">
    <text evidence="3">The sequence shown here is derived from an EMBL/GenBank/DDBJ whole genome shotgun (WGS) entry which is preliminary data.</text>
</comment>
<feature type="transmembrane region" description="Helical" evidence="1">
    <location>
        <begin position="232"/>
        <end position="257"/>
    </location>
</feature>
<evidence type="ECO:0000256" key="1">
    <source>
        <dbReference type="SAM" id="Phobius"/>
    </source>
</evidence>
<feature type="domain" description="DUF7847" evidence="2">
    <location>
        <begin position="13"/>
        <end position="259"/>
    </location>
</feature>